<dbReference type="GO" id="GO:0003677">
    <property type="term" value="F:DNA binding"/>
    <property type="evidence" value="ECO:0007669"/>
    <property type="project" value="UniProtKB-KW"/>
</dbReference>
<dbReference type="Pfam" id="PF08348">
    <property type="entry name" value="PAS_6"/>
    <property type="match status" value="1"/>
</dbReference>
<dbReference type="EMBL" id="FNIB01000021">
    <property type="protein sequence ID" value="SDO51535.1"/>
    <property type="molecule type" value="Genomic_DNA"/>
</dbReference>
<evidence type="ECO:0000313" key="3">
    <source>
        <dbReference type="EMBL" id="SDO51535.1"/>
    </source>
</evidence>
<dbReference type="Pfam" id="PF13309">
    <property type="entry name" value="HTH_22"/>
    <property type="match status" value="1"/>
</dbReference>
<dbReference type="AlphaFoldDB" id="A0A5E9G4H0"/>
<evidence type="ECO:0000313" key="4">
    <source>
        <dbReference type="Proteomes" id="UP000199639"/>
    </source>
</evidence>
<accession>A0A5E9G4H0</accession>
<gene>
    <name evidence="3" type="ORF">SAMN05216368_1216</name>
</gene>
<protein>
    <submittedName>
        <fullName evidence="3">Predicted transcriptional regulator YheO, contains PAS and DNA-binding HTH domains</fullName>
    </submittedName>
</protein>
<evidence type="ECO:0000259" key="1">
    <source>
        <dbReference type="Pfam" id="PF08348"/>
    </source>
</evidence>
<dbReference type="InterPro" id="IPR039445">
    <property type="entry name" value="DauR-like_HTH"/>
</dbReference>
<dbReference type="PANTHER" id="PTHR35568:SF1">
    <property type="entry name" value="TRANSCRIPTIONAL REGULATOR DAUR"/>
    <property type="match status" value="1"/>
</dbReference>
<dbReference type="InterPro" id="IPR013559">
    <property type="entry name" value="YheO"/>
</dbReference>
<dbReference type="InterPro" id="IPR039446">
    <property type="entry name" value="DauR-like"/>
</dbReference>
<organism evidence="3 4">
    <name type="scientific">Cryobacterium flavum</name>
    <dbReference type="NCBI Taxonomy" id="1424659"/>
    <lineage>
        <taxon>Bacteria</taxon>
        <taxon>Bacillati</taxon>
        <taxon>Actinomycetota</taxon>
        <taxon>Actinomycetes</taxon>
        <taxon>Micrococcales</taxon>
        <taxon>Microbacteriaceae</taxon>
        <taxon>Cryobacterium</taxon>
    </lineage>
</organism>
<reference evidence="3 4" key="1">
    <citation type="submission" date="2016-10" db="EMBL/GenBank/DDBJ databases">
        <authorList>
            <person name="Varghese N."/>
            <person name="Submissions S."/>
        </authorList>
    </citation>
    <scope>NUCLEOTIDE SEQUENCE [LARGE SCALE GENOMIC DNA]</scope>
    <source>
        <strain evidence="3 4">CGMCC 1.11215</strain>
    </source>
</reference>
<feature type="domain" description="YheO-like" evidence="1">
    <location>
        <begin position="18"/>
        <end position="114"/>
    </location>
</feature>
<proteinExistence type="predicted"/>
<keyword evidence="3" id="KW-0238">DNA-binding</keyword>
<evidence type="ECO:0000259" key="2">
    <source>
        <dbReference type="Pfam" id="PF13309"/>
    </source>
</evidence>
<dbReference type="Proteomes" id="UP000199639">
    <property type="component" value="Unassembled WGS sequence"/>
</dbReference>
<dbReference type="STRING" id="1424659.SAMN05216368_1216"/>
<dbReference type="PANTHER" id="PTHR35568">
    <property type="entry name" value="TRANSCRIPTIONAL REGULATOR DAUR"/>
    <property type="match status" value="1"/>
</dbReference>
<feature type="domain" description="Transcriptional regulator DauR-like HTH" evidence="2">
    <location>
        <begin position="141"/>
        <end position="199"/>
    </location>
</feature>
<sequence length="214" mass="23678">MITARHDRPGAVPADVDVMAAAITTLFHPHVEVVLHDMARDRVVAIWNAFSARKPGAKSLLDPGLLADVPPGQVLGPYEQVDRHGRLLSSVTVRLDEGRLLLCFNFDRSTLDSAALVLAAFAAPLVEQPEALFHRDWRAHLNRVIDDWCRERGAARTALQRGDRLTLVADLDKQGVFDTRNAAAHVAAVLDVSRATVYALRKESQDLREREGLR</sequence>
<name>A0A5E9G4H0_9MICO</name>